<feature type="chain" id="PRO_5035287509" description="Ig-like domain-containing protein" evidence="1">
    <location>
        <begin position="19"/>
        <end position="185"/>
    </location>
</feature>
<sequence length="185" mass="20743">MPFSTLLLAVLLPVLGSGKVDHLTLLVTKLNFTESLATHTGHFRAGQTLIFELVVSVVEERTVRGGWQEVNRPRVDLSESANVTGLLGKTAVLNCRVRNIGNRTTRDSPHDTQGSDDWLLMIHYLQHRDEGLYECQISTTPPTSHFIHLSVVDVYINTGSRLSLTCSVKYSPQPPAFIFWYHDDK</sequence>
<feature type="non-terminal residue" evidence="3">
    <location>
        <position position="1"/>
    </location>
</feature>
<reference evidence="3" key="1">
    <citation type="journal article" date="2021" name="Sci. Adv.">
        <title>The American lobster genome reveals insights on longevity, neural, and immune adaptations.</title>
        <authorList>
            <person name="Polinski J.M."/>
            <person name="Zimin A.V."/>
            <person name="Clark K.F."/>
            <person name="Kohn A.B."/>
            <person name="Sadowski N."/>
            <person name="Timp W."/>
            <person name="Ptitsyn A."/>
            <person name="Khanna P."/>
            <person name="Romanova D.Y."/>
            <person name="Williams P."/>
            <person name="Greenwood S.J."/>
            <person name="Moroz L.L."/>
            <person name="Walt D.R."/>
            <person name="Bodnar A.G."/>
        </authorList>
    </citation>
    <scope>NUCLEOTIDE SEQUENCE</scope>
    <source>
        <strain evidence="3">GMGI-L3</strain>
    </source>
</reference>
<dbReference type="InterPro" id="IPR003599">
    <property type="entry name" value="Ig_sub"/>
</dbReference>
<accession>A0A8J5K060</accession>
<dbReference type="AlphaFoldDB" id="A0A8J5K060"/>
<evidence type="ECO:0000313" key="4">
    <source>
        <dbReference type="Proteomes" id="UP000747542"/>
    </source>
</evidence>
<dbReference type="EMBL" id="JAHLQT010021820">
    <property type="protein sequence ID" value="KAG7167187.1"/>
    <property type="molecule type" value="Genomic_DNA"/>
</dbReference>
<dbReference type="InterPro" id="IPR007110">
    <property type="entry name" value="Ig-like_dom"/>
</dbReference>
<dbReference type="GO" id="GO:0050808">
    <property type="term" value="P:synapse organization"/>
    <property type="evidence" value="ECO:0007669"/>
    <property type="project" value="TreeGrafter"/>
</dbReference>
<protein>
    <recommendedName>
        <fullName evidence="2">Ig-like domain-containing protein</fullName>
    </recommendedName>
</protein>
<dbReference type="Proteomes" id="UP000747542">
    <property type="component" value="Unassembled WGS sequence"/>
</dbReference>
<keyword evidence="1" id="KW-0732">Signal</keyword>
<dbReference type="InterPro" id="IPR013783">
    <property type="entry name" value="Ig-like_fold"/>
</dbReference>
<keyword evidence="4" id="KW-1185">Reference proteome</keyword>
<dbReference type="InterPro" id="IPR036179">
    <property type="entry name" value="Ig-like_dom_sf"/>
</dbReference>
<dbReference type="GO" id="GO:0032589">
    <property type="term" value="C:neuron projection membrane"/>
    <property type="evidence" value="ECO:0007669"/>
    <property type="project" value="TreeGrafter"/>
</dbReference>
<evidence type="ECO:0000259" key="2">
    <source>
        <dbReference type="PROSITE" id="PS50835"/>
    </source>
</evidence>
<dbReference type="Gene3D" id="2.60.40.10">
    <property type="entry name" value="Immunoglobulins"/>
    <property type="match status" value="1"/>
</dbReference>
<dbReference type="SUPFAM" id="SSF48726">
    <property type="entry name" value="Immunoglobulin"/>
    <property type="match status" value="1"/>
</dbReference>
<organism evidence="3 4">
    <name type="scientific">Homarus americanus</name>
    <name type="common">American lobster</name>
    <dbReference type="NCBI Taxonomy" id="6706"/>
    <lineage>
        <taxon>Eukaryota</taxon>
        <taxon>Metazoa</taxon>
        <taxon>Ecdysozoa</taxon>
        <taxon>Arthropoda</taxon>
        <taxon>Crustacea</taxon>
        <taxon>Multicrustacea</taxon>
        <taxon>Malacostraca</taxon>
        <taxon>Eumalacostraca</taxon>
        <taxon>Eucarida</taxon>
        <taxon>Decapoda</taxon>
        <taxon>Pleocyemata</taxon>
        <taxon>Astacidea</taxon>
        <taxon>Nephropoidea</taxon>
        <taxon>Nephropidae</taxon>
        <taxon>Homarus</taxon>
    </lineage>
</organism>
<evidence type="ECO:0000256" key="1">
    <source>
        <dbReference type="SAM" id="SignalP"/>
    </source>
</evidence>
<proteinExistence type="predicted"/>
<feature type="domain" description="Ig-like" evidence="2">
    <location>
        <begin position="141"/>
        <end position="185"/>
    </location>
</feature>
<name>A0A8J5K060_HOMAM</name>
<feature type="signal peptide" evidence="1">
    <location>
        <begin position="1"/>
        <end position="18"/>
    </location>
</feature>
<gene>
    <name evidence="3" type="ORF">Hamer_G017093</name>
</gene>
<dbReference type="PANTHER" id="PTHR23279">
    <property type="entry name" value="DEFECTIVE PROBOSCIS EXTENSION RESPONSE DPR -RELATED"/>
    <property type="match status" value="1"/>
</dbReference>
<evidence type="ECO:0000313" key="3">
    <source>
        <dbReference type="EMBL" id="KAG7167187.1"/>
    </source>
</evidence>
<dbReference type="PROSITE" id="PS50835">
    <property type="entry name" value="IG_LIKE"/>
    <property type="match status" value="1"/>
</dbReference>
<dbReference type="SMART" id="SM00409">
    <property type="entry name" value="IG"/>
    <property type="match status" value="1"/>
</dbReference>
<comment type="caution">
    <text evidence="3">The sequence shown here is derived from an EMBL/GenBank/DDBJ whole genome shotgun (WGS) entry which is preliminary data.</text>
</comment>
<dbReference type="PANTHER" id="PTHR23279:SF36">
    <property type="entry name" value="DEFECTIVE PROBOSCIS EXTENSION RESPONSE 9, ISOFORM A"/>
    <property type="match status" value="1"/>
</dbReference>
<dbReference type="InterPro" id="IPR037448">
    <property type="entry name" value="Zig-8"/>
</dbReference>